<dbReference type="InterPro" id="IPR023187">
    <property type="entry name" value="Tscrpt_reg_MarR-type_CS"/>
</dbReference>
<dbReference type="GO" id="GO:0003677">
    <property type="term" value="F:DNA binding"/>
    <property type="evidence" value="ECO:0007669"/>
    <property type="project" value="UniProtKB-KW"/>
</dbReference>
<evidence type="ECO:0000259" key="4">
    <source>
        <dbReference type="PROSITE" id="PS50995"/>
    </source>
</evidence>
<organism evidence="5 6">
    <name type="scientific">Gluconacetobacter liquefaciens</name>
    <name type="common">Acetobacter liquefaciens</name>
    <dbReference type="NCBI Taxonomy" id="89584"/>
    <lineage>
        <taxon>Bacteria</taxon>
        <taxon>Pseudomonadati</taxon>
        <taxon>Pseudomonadota</taxon>
        <taxon>Alphaproteobacteria</taxon>
        <taxon>Acetobacterales</taxon>
        <taxon>Acetobacteraceae</taxon>
        <taxon>Gluconacetobacter</taxon>
    </lineage>
</organism>
<dbReference type="SUPFAM" id="SSF46785">
    <property type="entry name" value="Winged helix' DNA-binding domain"/>
    <property type="match status" value="1"/>
</dbReference>
<dbReference type="InterPro" id="IPR036388">
    <property type="entry name" value="WH-like_DNA-bd_sf"/>
</dbReference>
<protein>
    <submittedName>
        <fullName evidence="5">MarR family transcriptional regulator</fullName>
    </submittedName>
</protein>
<proteinExistence type="predicted"/>
<gene>
    <name evidence="5" type="ORF">C7453_11198</name>
</gene>
<dbReference type="PANTHER" id="PTHR33164:SF64">
    <property type="entry name" value="TRANSCRIPTIONAL REGULATOR SLYA"/>
    <property type="match status" value="1"/>
</dbReference>
<dbReference type="GO" id="GO:0006950">
    <property type="term" value="P:response to stress"/>
    <property type="evidence" value="ECO:0007669"/>
    <property type="project" value="TreeGrafter"/>
</dbReference>
<evidence type="ECO:0000313" key="6">
    <source>
        <dbReference type="Proteomes" id="UP000254958"/>
    </source>
</evidence>
<accession>A0A370G140</accession>
<dbReference type="PANTHER" id="PTHR33164">
    <property type="entry name" value="TRANSCRIPTIONAL REGULATOR, MARR FAMILY"/>
    <property type="match status" value="1"/>
</dbReference>
<keyword evidence="2" id="KW-0238">DNA-binding</keyword>
<dbReference type="InterPro" id="IPR000835">
    <property type="entry name" value="HTH_MarR-typ"/>
</dbReference>
<keyword evidence="6" id="KW-1185">Reference proteome</keyword>
<dbReference type="Proteomes" id="UP000254958">
    <property type="component" value="Unassembled WGS sequence"/>
</dbReference>
<evidence type="ECO:0000313" key="5">
    <source>
        <dbReference type="EMBL" id="RDI36314.1"/>
    </source>
</evidence>
<dbReference type="AlphaFoldDB" id="A0A370G140"/>
<reference evidence="5 6" key="1">
    <citation type="submission" date="2018-07" db="EMBL/GenBank/DDBJ databases">
        <title>Genomic Encyclopedia of Type Strains, Phase IV (KMG-IV): sequencing the most valuable type-strain genomes for metagenomic binning, comparative biology and taxonomic classification.</title>
        <authorList>
            <person name="Goeker M."/>
        </authorList>
    </citation>
    <scope>NUCLEOTIDE SEQUENCE [LARGE SCALE GENOMIC DNA]</scope>
    <source>
        <strain evidence="5 6">DSM 5603</strain>
    </source>
</reference>
<dbReference type="Pfam" id="PF12802">
    <property type="entry name" value="MarR_2"/>
    <property type="match status" value="1"/>
</dbReference>
<feature type="domain" description="HTH marR-type" evidence="4">
    <location>
        <begin position="25"/>
        <end position="158"/>
    </location>
</feature>
<keyword evidence="1" id="KW-0805">Transcription regulation</keyword>
<name>A0A370G140_GLULI</name>
<dbReference type="GO" id="GO:0003700">
    <property type="term" value="F:DNA-binding transcription factor activity"/>
    <property type="evidence" value="ECO:0007669"/>
    <property type="project" value="InterPro"/>
</dbReference>
<dbReference type="PROSITE" id="PS50995">
    <property type="entry name" value="HTH_MARR_2"/>
    <property type="match status" value="1"/>
</dbReference>
<comment type="caution">
    <text evidence="5">The sequence shown here is derived from an EMBL/GenBank/DDBJ whole genome shotgun (WGS) entry which is preliminary data.</text>
</comment>
<dbReference type="PRINTS" id="PR00598">
    <property type="entry name" value="HTHMARR"/>
</dbReference>
<dbReference type="Gene3D" id="1.10.10.10">
    <property type="entry name" value="Winged helix-like DNA-binding domain superfamily/Winged helix DNA-binding domain"/>
    <property type="match status" value="1"/>
</dbReference>
<evidence type="ECO:0000256" key="2">
    <source>
        <dbReference type="ARBA" id="ARBA00023125"/>
    </source>
</evidence>
<dbReference type="InterPro" id="IPR039422">
    <property type="entry name" value="MarR/SlyA-like"/>
</dbReference>
<dbReference type="EMBL" id="QQAW01000011">
    <property type="protein sequence ID" value="RDI36314.1"/>
    <property type="molecule type" value="Genomic_DNA"/>
</dbReference>
<keyword evidence="3" id="KW-0804">Transcription</keyword>
<dbReference type="PROSITE" id="PS01117">
    <property type="entry name" value="HTH_MARR_1"/>
    <property type="match status" value="1"/>
</dbReference>
<dbReference type="RefSeq" id="WP_174788012.1">
    <property type="nucleotide sequence ID" value="NZ_BJMI01000043.1"/>
</dbReference>
<evidence type="ECO:0000256" key="3">
    <source>
        <dbReference type="ARBA" id="ARBA00023163"/>
    </source>
</evidence>
<dbReference type="SMART" id="SM00347">
    <property type="entry name" value="HTH_MARR"/>
    <property type="match status" value="1"/>
</dbReference>
<evidence type="ECO:0000256" key="1">
    <source>
        <dbReference type="ARBA" id="ARBA00023015"/>
    </source>
</evidence>
<sequence length="175" mass="19453">MSERTRPQAPDPRALLAIDESPFAGMSVTFRIMRLGAVWRTRLERDLKPVGMTVAGFRPMVYLMMMPDGTSQRDLAAALDTDTSALVRVLDLLEEAGLVERRPDADDRRANNLFITEEGRRKCRQFHEIAARLEVEMMAGVPGENSADLVAWLEQILRNARQSPSVGAPDGGETT</sequence>
<dbReference type="InterPro" id="IPR036390">
    <property type="entry name" value="WH_DNA-bd_sf"/>
</dbReference>